<gene>
    <name evidence="2" type="ORF">CN689_09505</name>
    <name evidence="1" type="ORF">DTO10_05860</name>
</gene>
<dbReference type="RefSeq" id="WP_098175690.1">
    <property type="nucleotide sequence ID" value="NZ_CP030926.1"/>
</dbReference>
<dbReference type="KEGG" id="pbut:DTO10_05860"/>
<evidence type="ECO:0000313" key="2">
    <source>
        <dbReference type="EMBL" id="PEJ34361.1"/>
    </source>
</evidence>
<dbReference type="EMBL" id="CP030926">
    <property type="protein sequence ID" value="AXN38000.1"/>
    <property type="molecule type" value="Genomic_DNA"/>
</dbReference>
<name>A0AAX0S736_9BACI</name>
<dbReference type="Proteomes" id="UP000220106">
    <property type="component" value="Unassembled WGS sequence"/>
</dbReference>
<evidence type="ECO:0000313" key="3">
    <source>
        <dbReference type="Proteomes" id="UP000220106"/>
    </source>
</evidence>
<dbReference type="Pfam" id="PF05908">
    <property type="entry name" value="Gamma_PGA_hydro"/>
    <property type="match status" value="1"/>
</dbReference>
<evidence type="ECO:0000313" key="4">
    <source>
        <dbReference type="Proteomes" id="UP000260457"/>
    </source>
</evidence>
<evidence type="ECO:0008006" key="5">
    <source>
        <dbReference type="Google" id="ProtNLM"/>
    </source>
</evidence>
<evidence type="ECO:0000313" key="1">
    <source>
        <dbReference type="EMBL" id="AXN38000.1"/>
    </source>
</evidence>
<dbReference type="InterPro" id="IPR008585">
    <property type="entry name" value="Gamma_PGA_hydro"/>
</dbReference>
<reference evidence="1 4" key="2">
    <citation type="submission" date="2018-07" db="EMBL/GenBank/DDBJ databases">
        <title>The molecular basis for the intramolecular migration of carboxyl group in the catabolism of para-hydroxybenzoate via gentisate.</title>
        <authorList>
            <person name="Zhao H."/>
            <person name="Xu Y."/>
            <person name="Lin S."/>
            <person name="Spain J.C."/>
            <person name="Zhou N.-Y."/>
        </authorList>
    </citation>
    <scope>NUCLEOTIDE SEQUENCE [LARGE SCALE GENOMIC DNA]</scope>
    <source>
        <strain evidence="1 4">PHB-7a</strain>
    </source>
</reference>
<dbReference type="AlphaFoldDB" id="A0AAX0S736"/>
<dbReference type="InterPro" id="IPR038128">
    <property type="entry name" value="Gamma_PGA_hydro_sf"/>
</dbReference>
<organism evidence="2 3">
    <name type="scientific">Peribacillus butanolivorans</name>
    <dbReference type="NCBI Taxonomy" id="421767"/>
    <lineage>
        <taxon>Bacteria</taxon>
        <taxon>Bacillati</taxon>
        <taxon>Bacillota</taxon>
        <taxon>Bacilli</taxon>
        <taxon>Bacillales</taxon>
        <taxon>Bacillaceae</taxon>
        <taxon>Peribacillus</taxon>
    </lineage>
</organism>
<dbReference type="Gene3D" id="3.40.630.100">
    <property type="entry name" value="Poly-gamma-glutamate hydrolase, zinc-binding motif"/>
    <property type="match status" value="1"/>
</dbReference>
<proteinExistence type="predicted"/>
<keyword evidence="4" id="KW-1185">Reference proteome</keyword>
<sequence>MLKNSYTNFAELQHKEKEKIDYSITAYYRNPDIAVLAIHGGNIEPGTSEIAVALGEKLNASTYLFEGLKQRNNQILHITSNLFDEPIGVRIASNAMTNLSIHGHYDIHNALVYIGGRDEAYKSLIEHSLNQAGFQTDDAPRHLSGMCERNLTNLSKTGEGVQLELSTKLRKSFFKEDNFTRKNRKNQSELLNRFVRALEKATISYKQNFYS</sequence>
<dbReference type="Proteomes" id="UP000260457">
    <property type="component" value="Chromosome"/>
</dbReference>
<reference evidence="2 3" key="1">
    <citation type="submission" date="2017-09" db="EMBL/GenBank/DDBJ databases">
        <title>Large-scale bioinformatics analysis of Bacillus genomes uncovers conserved roles of natural products in bacterial physiology.</title>
        <authorList>
            <consortium name="Agbiome Team Llc"/>
            <person name="Bleich R.M."/>
            <person name="Kirk G.J."/>
            <person name="Santa Maria K.C."/>
            <person name="Allen S.E."/>
            <person name="Farag S."/>
            <person name="Shank E.A."/>
            <person name="Bowers A."/>
        </authorList>
    </citation>
    <scope>NUCLEOTIDE SEQUENCE [LARGE SCALE GENOMIC DNA]</scope>
    <source>
        <strain evidence="2 3">AFS003229</strain>
    </source>
</reference>
<dbReference type="EMBL" id="NUEQ01000014">
    <property type="protein sequence ID" value="PEJ34361.1"/>
    <property type="molecule type" value="Genomic_DNA"/>
</dbReference>
<accession>A0AAX0S736</accession>
<protein>
    <recommendedName>
        <fullName evidence="5">Poly-gamma-glutamate hydrolase family protein</fullName>
    </recommendedName>
</protein>